<keyword evidence="2" id="KW-1185">Reference proteome</keyword>
<reference evidence="1" key="1">
    <citation type="submission" date="2021-01" db="EMBL/GenBank/DDBJ databases">
        <title>Whole genome shotgun sequence of Actinoplanes ferrugineus NBRC 15555.</title>
        <authorList>
            <person name="Komaki H."/>
            <person name="Tamura T."/>
        </authorList>
    </citation>
    <scope>NUCLEOTIDE SEQUENCE</scope>
    <source>
        <strain evidence="1">NBRC 15555</strain>
    </source>
</reference>
<organism evidence="1 2">
    <name type="scientific">Paractinoplanes ferrugineus</name>
    <dbReference type="NCBI Taxonomy" id="113564"/>
    <lineage>
        <taxon>Bacteria</taxon>
        <taxon>Bacillati</taxon>
        <taxon>Actinomycetota</taxon>
        <taxon>Actinomycetes</taxon>
        <taxon>Micromonosporales</taxon>
        <taxon>Micromonosporaceae</taxon>
        <taxon>Paractinoplanes</taxon>
    </lineage>
</organism>
<dbReference type="AlphaFoldDB" id="A0A919MQ56"/>
<accession>A0A919MQ56</accession>
<evidence type="ECO:0000313" key="1">
    <source>
        <dbReference type="EMBL" id="GIE15992.1"/>
    </source>
</evidence>
<name>A0A919MQ56_9ACTN</name>
<proteinExistence type="predicted"/>
<dbReference type="EMBL" id="BOMM01000075">
    <property type="protein sequence ID" value="GIE15992.1"/>
    <property type="molecule type" value="Genomic_DNA"/>
</dbReference>
<dbReference type="Proteomes" id="UP000598174">
    <property type="component" value="Unassembled WGS sequence"/>
</dbReference>
<sequence>MLAVPPDLHRTAPAVRTGLDVEHHPAAHTAVAAHRPDLRDHRAPLLLTPNLGAPGFAPVKHACAPGYPPVTEPAGRM</sequence>
<evidence type="ECO:0000313" key="2">
    <source>
        <dbReference type="Proteomes" id="UP000598174"/>
    </source>
</evidence>
<comment type="caution">
    <text evidence="1">The sequence shown here is derived from an EMBL/GenBank/DDBJ whole genome shotgun (WGS) entry which is preliminary data.</text>
</comment>
<protein>
    <submittedName>
        <fullName evidence="1">Uncharacterized protein</fullName>
    </submittedName>
</protein>
<gene>
    <name evidence="1" type="ORF">Afe05nite_78320</name>
</gene>